<accession>A0A6J4U1T0</accession>
<feature type="non-terminal residue" evidence="2">
    <location>
        <position position="93"/>
    </location>
</feature>
<dbReference type="EMBL" id="CADCWC010000215">
    <property type="protein sequence ID" value="CAA9535991.1"/>
    <property type="molecule type" value="Genomic_DNA"/>
</dbReference>
<feature type="region of interest" description="Disordered" evidence="1">
    <location>
        <begin position="1"/>
        <end position="93"/>
    </location>
</feature>
<organism evidence="2">
    <name type="scientific">uncultured Thermoleophilia bacterium</name>
    <dbReference type="NCBI Taxonomy" id="1497501"/>
    <lineage>
        <taxon>Bacteria</taxon>
        <taxon>Bacillati</taxon>
        <taxon>Actinomycetota</taxon>
        <taxon>Thermoleophilia</taxon>
        <taxon>environmental samples</taxon>
    </lineage>
</organism>
<feature type="compositionally biased region" description="Basic and acidic residues" evidence="1">
    <location>
        <begin position="33"/>
        <end position="60"/>
    </location>
</feature>
<gene>
    <name evidence="2" type="ORF">AVDCRST_MAG79-1368</name>
</gene>
<feature type="non-terminal residue" evidence="2">
    <location>
        <position position="1"/>
    </location>
</feature>
<feature type="compositionally biased region" description="Basic residues" evidence="1">
    <location>
        <begin position="73"/>
        <end position="93"/>
    </location>
</feature>
<reference evidence="2" key="1">
    <citation type="submission" date="2020-02" db="EMBL/GenBank/DDBJ databases">
        <authorList>
            <person name="Meier V. D."/>
        </authorList>
    </citation>
    <scope>NUCLEOTIDE SEQUENCE</scope>
    <source>
        <strain evidence="2">AVDCRST_MAG79</strain>
    </source>
</reference>
<sequence>GPIDPTPTLAEARPRPVRGAAGVGLPGGRHARGREDHLRARRGAAEPRRAAAPATRDRGADPGPEDAVGGRRAGARPPRRAPVVRRRRAAARR</sequence>
<evidence type="ECO:0000313" key="2">
    <source>
        <dbReference type="EMBL" id="CAA9535991.1"/>
    </source>
</evidence>
<protein>
    <submittedName>
        <fullName evidence="2">Uncharacterized protein</fullName>
    </submittedName>
</protein>
<evidence type="ECO:0000256" key="1">
    <source>
        <dbReference type="SAM" id="MobiDB-lite"/>
    </source>
</evidence>
<dbReference type="AlphaFoldDB" id="A0A6J4U1T0"/>
<name>A0A6J4U1T0_9ACTN</name>
<proteinExistence type="predicted"/>